<comment type="function">
    <text evidence="1">Part of the ABC transporter complex PstSACB involved in phosphate import.</text>
</comment>
<keyword evidence="5" id="KW-0592">Phosphate transport</keyword>
<protein>
    <submittedName>
        <fullName evidence="10">Phosphate ABC transporter substrate-binding protein</fullName>
    </submittedName>
</protein>
<dbReference type="RefSeq" id="WP_129821396.1">
    <property type="nucleotide sequence ID" value="NZ_JAXKGM010000075.1"/>
</dbReference>
<dbReference type="GO" id="GO:0005886">
    <property type="term" value="C:plasma membrane"/>
    <property type="evidence" value="ECO:0007669"/>
    <property type="project" value="UniProtKB-SubCell"/>
</dbReference>
<comment type="similarity">
    <text evidence="3">Belongs to the PstS family.</text>
</comment>
<evidence type="ECO:0000256" key="6">
    <source>
        <dbReference type="ARBA" id="ARBA00022729"/>
    </source>
</evidence>
<keyword evidence="7" id="KW-0564">Palmitate</keyword>
<dbReference type="InterPro" id="IPR050811">
    <property type="entry name" value="Phosphate_ABC_transporter"/>
</dbReference>
<comment type="subcellular location">
    <subcellularLocation>
        <location evidence="2">Cell membrane</location>
        <topology evidence="2">Lipid-anchor</topology>
    </subcellularLocation>
</comment>
<dbReference type="Gene3D" id="3.40.190.10">
    <property type="entry name" value="Periplasmic binding protein-like II"/>
    <property type="match status" value="2"/>
</dbReference>
<dbReference type="AlphaFoldDB" id="A0A6G2CR61"/>
<dbReference type="PANTHER" id="PTHR30570:SF1">
    <property type="entry name" value="PHOSPHATE-BINDING PROTEIN PSTS"/>
    <property type="match status" value="1"/>
</dbReference>
<keyword evidence="8" id="KW-0449">Lipoprotein</keyword>
<keyword evidence="6" id="KW-0732">Signal</keyword>
<evidence type="ECO:0000256" key="5">
    <source>
        <dbReference type="ARBA" id="ARBA00022592"/>
    </source>
</evidence>
<keyword evidence="5" id="KW-0813">Transport</keyword>
<accession>A0A6G2CR61</accession>
<gene>
    <name evidence="10" type="ORF">GMA64_12710</name>
</gene>
<dbReference type="Pfam" id="PF12849">
    <property type="entry name" value="PBP_like_2"/>
    <property type="match status" value="2"/>
</dbReference>
<reference evidence="10" key="1">
    <citation type="journal article" date="2019" name="Nat. Med.">
        <title>A library of human gut bacterial isolates paired with longitudinal multiomics data enables mechanistic microbiome research.</title>
        <authorList>
            <person name="Poyet M."/>
            <person name="Groussin M."/>
            <person name="Gibbons S.M."/>
            <person name="Avila-Pacheco J."/>
            <person name="Jiang X."/>
            <person name="Kearney S.M."/>
            <person name="Perrotta A.R."/>
            <person name="Berdy B."/>
            <person name="Zhao S."/>
            <person name="Lieberman T.D."/>
            <person name="Swanson P.K."/>
            <person name="Smith M."/>
            <person name="Roesemann S."/>
            <person name="Alexander J.E."/>
            <person name="Rich S.A."/>
            <person name="Livny J."/>
            <person name="Vlamakis H."/>
            <person name="Clish C."/>
            <person name="Bullock K."/>
            <person name="Deik A."/>
            <person name="Scott J."/>
            <person name="Pierce K.A."/>
            <person name="Xavier R.J."/>
            <person name="Alm E.J."/>
        </authorList>
    </citation>
    <scope>NUCLEOTIDE SEQUENCE</scope>
    <source>
        <strain evidence="10">BIOML-A179</strain>
    </source>
</reference>
<evidence type="ECO:0000256" key="3">
    <source>
        <dbReference type="ARBA" id="ARBA00008725"/>
    </source>
</evidence>
<dbReference type="SUPFAM" id="SSF53850">
    <property type="entry name" value="Periplasmic binding protein-like II"/>
    <property type="match status" value="2"/>
</dbReference>
<sequence>MKKLMSIMAAATLTFSLAACGLKTETSEQPQTSTEGSNTETTSLGVIDVVSREEGSGTRSAFEEIIGFNVDGEDPMTSNATIKDGNGVVATYVAGNESAIGYVSFVTLEEKASELKGLTVDGVEPTAANVLEGTYGVSRPFMMVYKDENLTDVERAFIDFLASKDGLEVLESTGTIVDTANAEDFDMSKYDNLTGNMTLGGSTSTEKAVKAAADEFTALFPKVTYTYDGTGSGTGVKNAQDGTYTLGFASRELKESEIESGLAYSTLCMDGIAVVVNKENSTNDITLEQIREVYTGKITDWNEVK</sequence>
<comment type="caution">
    <text evidence="10">The sequence shown here is derived from an EMBL/GenBank/DDBJ whole genome shotgun (WGS) entry which is preliminary data.</text>
</comment>
<dbReference type="PROSITE" id="PS51257">
    <property type="entry name" value="PROKAR_LIPOPROTEIN"/>
    <property type="match status" value="1"/>
</dbReference>
<name>A0A6G2CR61_9FIRM</name>
<organism evidence="10">
    <name type="scientific">Turicibacter sanguinis</name>
    <dbReference type="NCBI Taxonomy" id="154288"/>
    <lineage>
        <taxon>Bacteria</taxon>
        <taxon>Bacillati</taxon>
        <taxon>Bacillota</taxon>
        <taxon>Erysipelotrichia</taxon>
        <taxon>Erysipelotrichales</taxon>
        <taxon>Turicibacteraceae</taxon>
        <taxon>Turicibacter</taxon>
    </lineage>
</organism>
<proteinExistence type="inferred from homology"/>
<evidence type="ECO:0000259" key="9">
    <source>
        <dbReference type="Pfam" id="PF12849"/>
    </source>
</evidence>
<evidence type="ECO:0000256" key="4">
    <source>
        <dbReference type="ARBA" id="ARBA00011529"/>
    </source>
</evidence>
<evidence type="ECO:0000313" key="10">
    <source>
        <dbReference type="EMBL" id="MTL95393.1"/>
    </source>
</evidence>
<dbReference type="GO" id="GO:0006817">
    <property type="term" value="P:phosphate ion transport"/>
    <property type="evidence" value="ECO:0007669"/>
    <property type="project" value="UniProtKB-KW"/>
</dbReference>
<feature type="domain" description="PBP" evidence="9">
    <location>
        <begin position="47"/>
        <end position="164"/>
    </location>
</feature>
<dbReference type="EMBL" id="WMQV01000043">
    <property type="protein sequence ID" value="MTL95393.1"/>
    <property type="molecule type" value="Genomic_DNA"/>
</dbReference>
<evidence type="ECO:0000256" key="1">
    <source>
        <dbReference type="ARBA" id="ARBA00002841"/>
    </source>
</evidence>
<feature type="domain" description="PBP" evidence="9">
    <location>
        <begin position="195"/>
        <end position="303"/>
    </location>
</feature>
<evidence type="ECO:0000256" key="8">
    <source>
        <dbReference type="ARBA" id="ARBA00023288"/>
    </source>
</evidence>
<dbReference type="PANTHER" id="PTHR30570">
    <property type="entry name" value="PERIPLASMIC PHOSPHATE BINDING COMPONENT OF PHOSPHATE ABC TRANSPORTER"/>
    <property type="match status" value="1"/>
</dbReference>
<evidence type="ECO:0000256" key="2">
    <source>
        <dbReference type="ARBA" id="ARBA00004193"/>
    </source>
</evidence>
<dbReference type="InterPro" id="IPR024370">
    <property type="entry name" value="PBP_domain"/>
</dbReference>
<evidence type="ECO:0000256" key="7">
    <source>
        <dbReference type="ARBA" id="ARBA00023139"/>
    </source>
</evidence>
<comment type="subunit">
    <text evidence="4">The complex is composed of two ATP-binding proteins (PstB), two transmembrane proteins (PstC and PstA) and a solute-binding protein (PstS).</text>
</comment>